<dbReference type="GO" id="GO:0005634">
    <property type="term" value="C:nucleus"/>
    <property type="evidence" value="ECO:0007669"/>
    <property type="project" value="TreeGrafter"/>
</dbReference>
<keyword evidence="5" id="KW-0804">Transcription</keyword>
<dbReference type="EMBL" id="MN739626">
    <property type="protein sequence ID" value="QHT16456.1"/>
    <property type="molecule type" value="Genomic_DNA"/>
</dbReference>
<dbReference type="Gene3D" id="3.30.160.60">
    <property type="entry name" value="Classic Zinc Finger"/>
    <property type="match status" value="1"/>
</dbReference>
<dbReference type="AlphaFoldDB" id="A0A6C0DHL6"/>
<reference evidence="7" key="1">
    <citation type="journal article" date="2020" name="Nature">
        <title>Giant virus diversity and host interactions through global metagenomics.</title>
        <authorList>
            <person name="Schulz F."/>
            <person name="Roux S."/>
            <person name="Paez-Espino D."/>
            <person name="Jungbluth S."/>
            <person name="Walsh D.A."/>
            <person name="Denef V.J."/>
            <person name="McMahon K.D."/>
            <person name="Konstantinidis K.T."/>
            <person name="Eloe-Fadrosh E.A."/>
            <person name="Kyrpides N.C."/>
            <person name="Woyke T."/>
        </authorList>
    </citation>
    <scope>NUCLEOTIDE SEQUENCE</scope>
    <source>
        <strain evidence="7">GVMAG-M-3300023174-189</strain>
    </source>
</reference>
<evidence type="ECO:0000259" key="6">
    <source>
        <dbReference type="PROSITE" id="PS50157"/>
    </source>
</evidence>
<keyword evidence="4" id="KW-0805">Transcription regulation</keyword>
<proteinExistence type="predicted"/>
<dbReference type="InterPro" id="IPR013087">
    <property type="entry name" value="Znf_C2H2_type"/>
</dbReference>
<feature type="domain" description="C2H2-type" evidence="6">
    <location>
        <begin position="13"/>
        <end position="40"/>
    </location>
</feature>
<keyword evidence="1" id="KW-0479">Metal-binding</keyword>
<dbReference type="PANTHER" id="PTHR46179:SF13">
    <property type="entry name" value="C2H2-TYPE DOMAIN-CONTAINING PROTEIN"/>
    <property type="match status" value="1"/>
</dbReference>
<protein>
    <recommendedName>
        <fullName evidence="6">C2H2-type domain-containing protein</fullName>
    </recommendedName>
</protein>
<keyword evidence="3" id="KW-0862">Zinc</keyword>
<keyword evidence="2" id="KW-0863">Zinc-finger</keyword>
<feature type="domain" description="C2H2-type" evidence="6">
    <location>
        <begin position="115"/>
        <end position="142"/>
    </location>
</feature>
<evidence type="ECO:0000256" key="4">
    <source>
        <dbReference type="ARBA" id="ARBA00023015"/>
    </source>
</evidence>
<evidence type="ECO:0000256" key="5">
    <source>
        <dbReference type="ARBA" id="ARBA00023163"/>
    </source>
</evidence>
<evidence type="ECO:0000256" key="3">
    <source>
        <dbReference type="ARBA" id="ARBA00022833"/>
    </source>
</evidence>
<dbReference type="GO" id="GO:0006357">
    <property type="term" value="P:regulation of transcription by RNA polymerase II"/>
    <property type="evidence" value="ECO:0007669"/>
    <property type="project" value="TreeGrafter"/>
</dbReference>
<evidence type="ECO:0000256" key="2">
    <source>
        <dbReference type="ARBA" id="ARBA00022771"/>
    </source>
</evidence>
<dbReference type="PROSITE" id="PS00028">
    <property type="entry name" value="ZINC_FINGER_C2H2_1"/>
    <property type="match status" value="2"/>
</dbReference>
<dbReference type="InterPro" id="IPR036236">
    <property type="entry name" value="Znf_C2H2_sf"/>
</dbReference>
<accession>A0A6C0DHL6</accession>
<evidence type="ECO:0000256" key="1">
    <source>
        <dbReference type="ARBA" id="ARBA00022723"/>
    </source>
</evidence>
<dbReference type="GO" id="GO:0008270">
    <property type="term" value="F:zinc ion binding"/>
    <property type="evidence" value="ECO:0007669"/>
    <property type="project" value="UniProtKB-KW"/>
</dbReference>
<organism evidence="7">
    <name type="scientific">viral metagenome</name>
    <dbReference type="NCBI Taxonomy" id="1070528"/>
    <lineage>
        <taxon>unclassified sequences</taxon>
        <taxon>metagenomes</taxon>
        <taxon>organismal metagenomes</taxon>
    </lineage>
</organism>
<sequence length="151" mass="17905">MVYEYKKNDDGHYVCSVCSQVKKNQNTMHYHMKKHEGKQSYACKGCDKKFYQKYALDDHVKLNHSKDPIVEIKCPFEGCELSFIKKEHCRIHIARNHLKKELDPLIEKKKDSKIHCCVPCKKDFNSYPAILYHAMDHMKDEPLYKDILKVI</sequence>
<name>A0A6C0DHL6_9ZZZZ</name>
<evidence type="ECO:0000313" key="7">
    <source>
        <dbReference type="EMBL" id="QHT16456.1"/>
    </source>
</evidence>
<dbReference type="SMART" id="SM00355">
    <property type="entry name" value="ZnF_C2H2"/>
    <property type="match status" value="4"/>
</dbReference>
<dbReference type="PANTHER" id="PTHR46179">
    <property type="entry name" value="ZINC FINGER PROTEIN"/>
    <property type="match status" value="1"/>
</dbReference>
<dbReference type="SUPFAM" id="SSF57667">
    <property type="entry name" value="beta-beta-alpha zinc fingers"/>
    <property type="match status" value="1"/>
</dbReference>
<feature type="domain" description="C2H2-type" evidence="6">
    <location>
        <begin position="41"/>
        <end position="69"/>
    </location>
</feature>
<dbReference type="InterPro" id="IPR051061">
    <property type="entry name" value="Zinc_finger_trans_reg"/>
</dbReference>
<dbReference type="PROSITE" id="PS50157">
    <property type="entry name" value="ZINC_FINGER_C2H2_2"/>
    <property type="match status" value="3"/>
</dbReference>